<keyword evidence="2" id="KW-0378">Hydrolase</keyword>
<proteinExistence type="inferred from homology"/>
<sequence length="310" mass="34311">MQNRRDFIKQATIGGGLLMAGGFPFQALAGATETRLTILHTNDVHSRLDPFPMDGSKYQGLGGVAARASAIEKIRSQEEHVLLLDAGDIFQGTPYFNLYKGEPEIKAMSMMQYDATTMGNHDFDAGIEGFALQLPHANFPILIANYDFNNTPLEGKTQPYKIFKKGNLKIGVFGLGIQLHGLVPTEAYGQTKYMDPIEKAKEYSELLKKKKNCDFVICLSHLGFQYNGNKVSDCIIAQETEYIDLIIGGHTHTFLDTPTIIKNKKGIDVIVNQMGWAGVRLGKLDYVFDSKKNVKLSNAQTVILTKQTIG</sequence>
<dbReference type="InterPro" id="IPR006311">
    <property type="entry name" value="TAT_signal"/>
</dbReference>
<dbReference type="PROSITE" id="PS51318">
    <property type="entry name" value="TAT"/>
    <property type="match status" value="1"/>
</dbReference>
<dbReference type="GO" id="GO:0046872">
    <property type="term" value="F:metal ion binding"/>
    <property type="evidence" value="ECO:0007669"/>
    <property type="project" value="InterPro"/>
</dbReference>
<dbReference type="PROSITE" id="PS00785">
    <property type="entry name" value="5_NUCLEOTIDASE_1"/>
    <property type="match status" value="1"/>
</dbReference>
<evidence type="ECO:0000313" key="5">
    <source>
        <dbReference type="Proteomes" id="UP000323632"/>
    </source>
</evidence>
<gene>
    <name evidence="4" type="ORF">F0919_00975</name>
</gene>
<organism evidence="4 5">
    <name type="scientific">Taibaiella lutea</name>
    <dbReference type="NCBI Taxonomy" id="2608001"/>
    <lineage>
        <taxon>Bacteria</taxon>
        <taxon>Pseudomonadati</taxon>
        <taxon>Bacteroidota</taxon>
        <taxon>Chitinophagia</taxon>
        <taxon>Chitinophagales</taxon>
        <taxon>Chitinophagaceae</taxon>
        <taxon>Taibaiella</taxon>
    </lineage>
</organism>
<dbReference type="GO" id="GO:0009166">
    <property type="term" value="P:nucleotide catabolic process"/>
    <property type="evidence" value="ECO:0007669"/>
    <property type="project" value="InterPro"/>
</dbReference>
<evidence type="ECO:0000313" key="4">
    <source>
        <dbReference type="EMBL" id="KAA5536270.1"/>
    </source>
</evidence>
<evidence type="ECO:0000256" key="1">
    <source>
        <dbReference type="ARBA" id="ARBA00006654"/>
    </source>
</evidence>
<dbReference type="NCBIfam" id="TIGR01409">
    <property type="entry name" value="TAT_signal_seq"/>
    <property type="match status" value="1"/>
</dbReference>
<dbReference type="InterPro" id="IPR006179">
    <property type="entry name" value="5_nucleotidase/apyrase"/>
</dbReference>
<comment type="caution">
    <text evidence="4">The sequence shown here is derived from an EMBL/GenBank/DDBJ whole genome shotgun (WGS) entry which is preliminary data.</text>
</comment>
<dbReference type="PANTHER" id="PTHR11575">
    <property type="entry name" value="5'-NUCLEOTIDASE-RELATED"/>
    <property type="match status" value="1"/>
</dbReference>
<dbReference type="PANTHER" id="PTHR11575:SF24">
    <property type="entry name" value="5'-NUCLEOTIDASE"/>
    <property type="match status" value="1"/>
</dbReference>
<dbReference type="InterPro" id="IPR006146">
    <property type="entry name" value="5'-Nucleotdase_CS"/>
</dbReference>
<dbReference type="GO" id="GO:0000166">
    <property type="term" value="F:nucleotide binding"/>
    <property type="evidence" value="ECO:0007669"/>
    <property type="project" value="UniProtKB-KW"/>
</dbReference>
<comment type="similarity">
    <text evidence="1 2">Belongs to the 5'-nucleotidase family.</text>
</comment>
<dbReference type="InterPro" id="IPR004843">
    <property type="entry name" value="Calcineurin-like_PHP"/>
</dbReference>
<dbReference type="PRINTS" id="PR01607">
    <property type="entry name" value="APYRASEFAMLY"/>
</dbReference>
<dbReference type="SUPFAM" id="SSF56300">
    <property type="entry name" value="Metallo-dependent phosphatases"/>
    <property type="match status" value="1"/>
</dbReference>
<dbReference type="AlphaFoldDB" id="A0A5M6CPD9"/>
<keyword evidence="5" id="KW-1185">Reference proteome</keyword>
<dbReference type="RefSeq" id="WP_150030843.1">
    <property type="nucleotide sequence ID" value="NZ_VWSH01000001.1"/>
</dbReference>
<dbReference type="InterPro" id="IPR019546">
    <property type="entry name" value="TAT_signal_bac_arc"/>
</dbReference>
<name>A0A5M6CPD9_9BACT</name>
<evidence type="ECO:0000259" key="3">
    <source>
        <dbReference type="Pfam" id="PF00149"/>
    </source>
</evidence>
<accession>A0A5M6CPD9</accession>
<dbReference type="Proteomes" id="UP000323632">
    <property type="component" value="Unassembled WGS sequence"/>
</dbReference>
<keyword evidence="2" id="KW-0547">Nucleotide-binding</keyword>
<feature type="domain" description="Calcineurin-like phosphoesterase" evidence="3">
    <location>
        <begin position="36"/>
        <end position="253"/>
    </location>
</feature>
<evidence type="ECO:0000256" key="2">
    <source>
        <dbReference type="RuleBase" id="RU362119"/>
    </source>
</evidence>
<dbReference type="Pfam" id="PF00149">
    <property type="entry name" value="Metallophos"/>
    <property type="match status" value="1"/>
</dbReference>
<dbReference type="GO" id="GO:0016788">
    <property type="term" value="F:hydrolase activity, acting on ester bonds"/>
    <property type="evidence" value="ECO:0007669"/>
    <property type="project" value="InterPro"/>
</dbReference>
<reference evidence="4 5" key="1">
    <citation type="submission" date="2019-09" db="EMBL/GenBank/DDBJ databases">
        <title>Genome sequence and assembly of Taibaiella sp.</title>
        <authorList>
            <person name="Chhetri G."/>
        </authorList>
    </citation>
    <scope>NUCLEOTIDE SEQUENCE [LARGE SCALE GENOMIC DNA]</scope>
    <source>
        <strain evidence="4 5">KVB11</strain>
    </source>
</reference>
<protein>
    <submittedName>
        <fullName evidence="4">Twin-arginine translocation signal domain-containing protein</fullName>
    </submittedName>
</protein>
<dbReference type="EMBL" id="VWSH01000001">
    <property type="protein sequence ID" value="KAA5536270.1"/>
    <property type="molecule type" value="Genomic_DNA"/>
</dbReference>
<dbReference type="Gene3D" id="3.60.21.10">
    <property type="match status" value="1"/>
</dbReference>
<dbReference type="InterPro" id="IPR029052">
    <property type="entry name" value="Metallo-depent_PP-like"/>
</dbReference>